<evidence type="ECO:0000259" key="3">
    <source>
        <dbReference type="PROSITE" id="PS51186"/>
    </source>
</evidence>
<dbReference type="InterPro" id="IPR000182">
    <property type="entry name" value="GNAT_dom"/>
</dbReference>
<feature type="domain" description="N-acetyltransferase" evidence="3">
    <location>
        <begin position="2"/>
        <end position="163"/>
    </location>
</feature>
<name>A0A4R6QAP2_9FLAO</name>
<dbReference type="Gene3D" id="3.40.630.30">
    <property type="match status" value="1"/>
</dbReference>
<keyword evidence="1 4" id="KW-0808">Transferase</keyword>
<keyword evidence="2" id="KW-0012">Acyltransferase</keyword>
<reference evidence="4 5" key="1">
    <citation type="submission" date="2019-03" db="EMBL/GenBank/DDBJ databases">
        <title>Genomic Encyclopedia of Archaeal and Bacterial Type Strains, Phase II (KMG-II): from individual species to whole genera.</title>
        <authorList>
            <person name="Goeker M."/>
        </authorList>
    </citation>
    <scope>NUCLEOTIDE SEQUENCE [LARGE SCALE GENOMIC DNA]</scope>
    <source>
        <strain evidence="4 5">DSM 25687</strain>
    </source>
</reference>
<organism evidence="4 5">
    <name type="scientific">Flavobacterium dankookense</name>
    <dbReference type="NCBI Taxonomy" id="706186"/>
    <lineage>
        <taxon>Bacteria</taxon>
        <taxon>Pseudomonadati</taxon>
        <taxon>Bacteroidota</taxon>
        <taxon>Flavobacteriia</taxon>
        <taxon>Flavobacteriales</taxon>
        <taxon>Flavobacteriaceae</taxon>
        <taxon>Flavobacterium</taxon>
    </lineage>
</organism>
<evidence type="ECO:0000256" key="2">
    <source>
        <dbReference type="ARBA" id="ARBA00023315"/>
    </source>
</evidence>
<keyword evidence="5" id="KW-1185">Reference proteome</keyword>
<proteinExistence type="predicted"/>
<dbReference type="PANTHER" id="PTHR43800">
    <property type="entry name" value="PEPTIDYL-LYSINE N-ACETYLTRANSFERASE YJAB"/>
    <property type="match status" value="1"/>
</dbReference>
<dbReference type="Proteomes" id="UP000295260">
    <property type="component" value="Unassembled WGS sequence"/>
</dbReference>
<dbReference type="Pfam" id="PF00583">
    <property type="entry name" value="Acetyltransf_1"/>
    <property type="match status" value="1"/>
</dbReference>
<dbReference type="SUPFAM" id="SSF55729">
    <property type="entry name" value="Acyl-CoA N-acyltransferases (Nat)"/>
    <property type="match status" value="1"/>
</dbReference>
<dbReference type="EMBL" id="SNXR01000013">
    <property type="protein sequence ID" value="TDP59431.1"/>
    <property type="molecule type" value="Genomic_DNA"/>
</dbReference>
<dbReference type="CDD" id="cd04301">
    <property type="entry name" value="NAT_SF"/>
    <property type="match status" value="1"/>
</dbReference>
<dbReference type="OrthoDB" id="9800604at2"/>
<protein>
    <submittedName>
        <fullName evidence="4">Acetyltransferase (GNAT) family protein</fullName>
    </submittedName>
</protein>
<dbReference type="PANTHER" id="PTHR43800:SF1">
    <property type="entry name" value="PEPTIDYL-LYSINE N-ACETYLTRANSFERASE YJAB"/>
    <property type="match status" value="1"/>
</dbReference>
<comment type="caution">
    <text evidence="4">The sequence shown here is derived from an EMBL/GenBank/DDBJ whole genome shotgun (WGS) entry which is preliminary data.</text>
</comment>
<gene>
    <name evidence="4" type="ORF">BC748_1682</name>
</gene>
<evidence type="ECO:0000313" key="4">
    <source>
        <dbReference type="EMBL" id="TDP59431.1"/>
    </source>
</evidence>
<dbReference type="GO" id="GO:0016747">
    <property type="term" value="F:acyltransferase activity, transferring groups other than amino-acyl groups"/>
    <property type="evidence" value="ECO:0007669"/>
    <property type="project" value="InterPro"/>
</dbReference>
<evidence type="ECO:0000313" key="5">
    <source>
        <dbReference type="Proteomes" id="UP000295260"/>
    </source>
</evidence>
<accession>A0A4R6QAP2</accession>
<sequence length="163" mass="18679">MFEIIKASENQLDIIQDIAQKTWPVAYKNVISENQIDYMLDLMYSKNALLAQTQKNHHFILAKEENFVGFASYEFDCGEKGKTKIHKLYVLPSIQAKGIGNELVKFIADKAQNNNQSTLFLNVNKNNSAQFFYKKVGFSIAYEEVIDIGNGFLMDDYVMEKSI</sequence>
<dbReference type="RefSeq" id="WP_133532962.1">
    <property type="nucleotide sequence ID" value="NZ_SNXR01000013.1"/>
</dbReference>
<dbReference type="AlphaFoldDB" id="A0A4R6QAP2"/>
<dbReference type="InterPro" id="IPR016181">
    <property type="entry name" value="Acyl_CoA_acyltransferase"/>
</dbReference>
<evidence type="ECO:0000256" key="1">
    <source>
        <dbReference type="ARBA" id="ARBA00022679"/>
    </source>
</evidence>
<dbReference type="PROSITE" id="PS51186">
    <property type="entry name" value="GNAT"/>
    <property type="match status" value="1"/>
</dbReference>